<dbReference type="EMBL" id="BAAARW010000019">
    <property type="protein sequence ID" value="GAA2429421.1"/>
    <property type="molecule type" value="Genomic_DNA"/>
</dbReference>
<proteinExistence type="predicted"/>
<name>A0ABP5WNL0_9ACTN</name>
<dbReference type="SUPFAM" id="SSF55811">
    <property type="entry name" value="Nudix"/>
    <property type="match status" value="1"/>
</dbReference>
<dbReference type="Proteomes" id="UP001501231">
    <property type="component" value="Unassembled WGS sequence"/>
</dbReference>
<dbReference type="InterPro" id="IPR015797">
    <property type="entry name" value="NUDIX_hydrolase-like_dom_sf"/>
</dbReference>
<gene>
    <name evidence="1" type="ORF">GCM10010191_48530</name>
</gene>
<evidence type="ECO:0008006" key="3">
    <source>
        <dbReference type="Google" id="ProtNLM"/>
    </source>
</evidence>
<comment type="caution">
    <text evidence="1">The sequence shown here is derived from an EMBL/GenBank/DDBJ whole genome shotgun (WGS) entry which is preliminary data.</text>
</comment>
<dbReference type="CDD" id="cd02883">
    <property type="entry name" value="NUDIX_Hydrolase"/>
    <property type="match status" value="1"/>
</dbReference>
<reference evidence="2" key="1">
    <citation type="journal article" date="2019" name="Int. J. Syst. Evol. Microbiol.">
        <title>The Global Catalogue of Microorganisms (GCM) 10K type strain sequencing project: providing services to taxonomists for standard genome sequencing and annotation.</title>
        <authorList>
            <consortium name="The Broad Institute Genomics Platform"/>
            <consortium name="The Broad Institute Genome Sequencing Center for Infectious Disease"/>
            <person name="Wu L."/>
            <person name="Ma J."/>
        </authorList>
    </citation>
    <scope>NUCLEOTIDE SEQUENCE [LARGE SCALE GENOMIC DNA]</scope>
    <source>
        <strain evidence="2">JCM 3325</strain>
    </source>
</reference>
<dbReference type="Gene3D" id="3.90.79.10">
    <property type="entry name" value="Nucleoside Triphosphate Pyrophosphohydrolase"/>
    <property type="match status" value="1"/>
</dbReference>
<protein>
    <recommendedName>
        <fullName evidence="3">Nudix hydrolase domain-containing protein</fullName>
    </recommendedName>
</protein>
<accession>A0ABP5WNL0</accession>
<evidence type="ECO:0000313" key="1">
    <source>
        <dbReference type="EMBL" id="GAA2429421.1"/>
    </source>
</evidence>
<evidence type="ECO:0000313" key="2">
    <source>
        <dbReference type="Proteomes" id="UP001501231"/>
    </source>
</evidence>
<sequence>MSPKTIPTGGPKKNETLTECGIRGCREETGVDVVDAGDAGIYIAPASGLLGARRWPAGSSRTAGGGTWAIKGAGGVPERVWSRGLSQGTSQYWGPAW</sequence>
<keyword evidence="2" id="KW-1185">Reference proteome</keyword>
<organism evidence="1 2">
    <name type="scientific">Actinomadura vinacea</name>
    <dbReference type="NCBI Taxonomy" id="115336"/>
    <lineage>
        <taxon>Bacteria</taxon>
        <taxon>Bacillati</taxon>
        <taxon>Actinomycetota</taxon>
        <taxon>Actinomycetes</taxon>
        <taxon>Streptosporangiales</taxon>
        <taxon>Thermomonosporaceae</taxon>
        <taxon>Actinomadura</taxon>
    </lineage>
</organism>